<sequence length="566" mass="64303">MPTWQDTYLCDIQEKGIMNATDAMFHLDAVARSAPEPLLPPNALNSQVSDILRATRPLLDTDRSWILQNIEDLQQQISVYDALLDRIDEVRLEMQRRRDTVHKSMAAYSSTLAPIRRLPIDVLRTVFREIQFLQWWDGNPRTYTPGLWSEWMEPPVLDFLQGPWALSHVCGAWRDVVLSYPRLWSYIVLHFRTIHPMEPDIVLALKAMISRSAQHPLDIVFKLDGNHNEYAAVPAFSVILEESYRWRSMHLQISLTLLERLKVVRGKIPCLESLCMKTSCIPQSSRGELPEDVRSVFVEAPCLRKVALHDAYNLGDFMFPHHITHLAAYVDNVSNLEVYRSLVECHLETDDSVDGIGHEIVFPYHIHLPKVRRLIVSSPSILPHLRLPSLDDLMIGDKDAPAAVTTVNDFIYRSRCSLTRFTTDNFMGQAFIEDTLLLMDTLVSLDIRLIRNEKAILDALASVGFLPNLQHLTLRAPSSIQASLWGPLTAMVSMRSQHLCSIRISCVSRTDVESINEHLAPIRPPGLQLIVSTSTNIHEMPRRLFGNFWSSSWGPATCSTGLLAPD</sequence>
<dbReference type="STRING" id="1076256.A0A2H3C0G7"/>
<evidence type="ECO:0000313" key="1">
    <source>
        <dbReference type="EMBL" id="PBK68786.1"/>
    </source>
</evidence>
<accession>A0A2H3C0G7</accession>
<organism evidence="1 2">
    <name type="scientific">Armillaria solidipes</name>
    <dbReference type="NCBI Taxonomy" id="1076256"/>
    <lineage>
        <taxon>Eukaryota</taxon>
        <taxon>Fungi</taxon>
        <taxon>Dikarya</taxon>
        <taxon>Basidiomycota</taxon>
        <taxon>Agaricomycotina</taxon>
        <taxon>Agaricomycetes</taxon>
        <taxon>Agaricomycetidae</taxon>
        <taxon>Agaricales</taxon>
        <taxon>Marasmiineae</taxon>
        <taxon>Physalacriaceae</taxon>
        <taxon>Armillaria</taxon>
    </lineage>
</organism>
<dbReference type="Gene3D" id="3.80.10.10">
    <property type="entry name" value="Ribonuclease Inhibitor"/>
    <property type="match status" value="1"/>
</dbReference>
<dbReference type="AlphaFoldDB" id="A0A2H3C0G7"/>
<keyword evidence="2" id="KW-1185">Reference proteome</keyword>
<evidence type="ECO:0008006" key="3">
    <source>
        <dbReference type="Google" id="ProtNLM"/>
    </source>
</evidence>
<proteinExistence type="predicted"/>
<name>A0A2H3C0G7_9AGAR</name>
<gene>
    <name evidence="1" type="ORF">ARMSODRAFT_1085230</name>
</gene>
<evidence type="ECO:0000313" key="2">
    <source>
        <dbReference type="Proteomes" id="UP000218334"/>
    </source>
</evidence>
<dbReference type="Proteomes" id="UP000218334">
    <property type="component" value="Unassembled WGS sequence"/>
</dbReference>
<dbReference type="InterPro" id="IPR032675">
    <property type="entry name" value="LRR_dom_sf"/>
</dbReference>
<dbReference type="EMBL" id="KZ293431">
    <property type="protein sequence ID" value="PBK68786.1"/>
    <property type="molecule type" value="Genomic_DNA"/>
</dbReference>
<protein>
    <recommendedName>
        <fullName evidence="3">F-box domain-containing protein</fullName>
    </recommendedName>
</protein>
<reference evidence="2" key="1">
    <citation type="journal article" date="2017" name="Nat. Ecol. Evol.">
        <title>Genome expansion and lineage-specific genetic innovations in the forest pathogenic fungi Armillaria.</title>
        <authorList>
            <person name="Sipos G."/>
            <person name="Prasanna A.N."/>
            <person name="Walter M.C."/>
            <person name="O'Connor E."/>
            <person name="Balint B."/>
            <person name="Krizsan K."/>
            <person name="Kiss B."/>
            <person name="Hess J."/>
            <person name="Varga T."/>
            <person name="Slot J."/>
            <person name="Riley R."/>
            <person name="Boka B."/>
            <person name="Rigling D."/>
            <person name="Barry K."/>
            <person name="Lee J."/>
            <person name="Mihaltcheva S."/>
            <person name="LaButti K."/>
            <person name="Lipzen A."/>
            <person name="Waldron R."/>
            <person name="Moloney N.M."/>
            <person name="Sperisen C."/>
            <person name="Kredics L."/>
            <person name="Vagvoelgyi C."/>
            <person name="Patrignani A."/>
            <person name="Fitzpatrick D."/>
            <person name="Nagy I."/>
            <person name="Doyle S."/>
            <person name="Anderson J.B."/>
            <person name="Grigoriev I.V."/>
            <person name="Gueldener U."/>
            <person name="Muensterkoetter M."/>
            <person name="Nagy L.G."/>
        </authorList>
    </citation>
    <scope>NUCLEOTIDE SEQUENCE [LARGE SCALE GENOMIC DNA]</scope>
    <source>
        <strain evidence="2">28-4</strain>
    </source>
</reference>